<dbReference type="Proteomes" id="UP000694005">
    <property type="component" value="Chromosome A05"/>
</dbReference>
<dbReference type="AlphaFoldDB" id="A0A3P5ZJ98"/>
<organism evidence="8">
    <name type="scientific">Brassica campestris</name>
    <name type="common">Field mustard</name>
    <dbReference type="NCBI Taxonomy" id="3711"/>
    <lineage>
        <taxon>Eukaryota</taxon>
        <taxon>Viridiplantae</taxon>
        <taxon>Streptophyta</taxon>
        <taxon>Embryophyta</taxon>
        <taxon>Tracheophyta</taxon>
        <taxon>Spermatophyta</taxon>
        <taxon>Magnoliopsida</taxon>
        <taxon>eudicotyledons</taxon>
        <taxon>Gunneridae</taxon>
        <taxon>Pentapetalae</taxon>
        <taxon>rosids</taxon>
        <taxon>malvids</taxon>
        <taxon>Brassicales</taxon>
        <taxon>Brassicaceae</taxon>
        <taxon>Brassiceae</taxon>
        <taxon>Brassica</taxon>
    </lineage>
</organism>
<keyword evidence="5" id="KW-1015">Disulfide bond</keyword>
<name>A0A3P5ZJ98_BRACM</name>
<dbReference type="EMBL" id="LR031570">
    <property type="protein sequence ID" value="VDC72891.1"/>
    <property type="molecule type" value="Genomic_DNA"/>
</dbReference>
<keyword evidence="2" id="KW-0929">Antimicrobial</keyword>
<protein>
    <recommendedName>
        <fullName evidence="9">Knottin scorpion toxin-like domain-containing protein</fullName>
    </recommendedName>
</protein>
<accession>A0A3P5ZJ98</accession>
<evidence type="ECO:0000256" key="2">
    <source>
        <dbReference type="ARBA" id="ARBA00022529"/>
    </source>
</evidence>
<reference evidence="8" key="1">
    <citation type="submission" date="2018-11" db="EMBL/GenBank/DDBJ databases">
        <authorList>
            <consortium name="Genoscope - CEA"/>
            <person name="William W."/>
        </authorList>
    </citation>
    <scope>NUCLEOTIDE SEQUENCE</scope>
</reference>
<dbReference type="EMBL" id="LS974621">
    <property type="protein sequence ID" value="CAG7877901.1"/>
    <property type="molecule type" value="Genomic_DNA"/>
</dbReference>
<dbReference type="GO" id="GO:0050832">
    <property type="term" value="P:defense response to fungus"/>
    <property type="evidence" value="ECO:0007669"/>
    <property type="project" value="UniProtKB-KW"/>
</dbReference>
<feature type="chain" id="PRO_5039801859" description="Knottin scorpion toxin-like domain-containing protein" evidence="6">
    <location>
        <begin position="27"/>
        <end position="84"/>
    </location>
</feature>
<dbReference type="GO" id="GO:0031640">
    <property type="term" value="P:killing of cells of another organism"/>
    <property type="evidence" value="ECO:0007669"/>
    <property type="project" value="UniProtKB-KW"/>
</dbReference>
<dbReference type="PANTHER" id="PTHR33830:SF38">
    <property type="entry name" value="DEFENSIN-LIKE PROTEIN 153-RELATED"/>
    <property type="match status" value="1"/>
</dbReference>
<feature type="signal peptide" evidence="6">
    <location>
        <begin position="1"/>
        <end position="26"/>
    </location>
</feature>
<sequence length="84" mass="9285">MKNAFKLSLIGFVMLTILLLGKTVVARKGKGQCVKLHQNTVACIHVVCRAFCPRHYNEGVGSCVVVKDRPTACQCKYKCFSLPN</sequence>
<dbReference type="Gramene" id="A05p44220.2_BraZ1">
    <property type="protein sequence ID" value="A05p44220.2_BraZ1.CDS"/>
    <property type="gene ID" value="A05g44220.2_BraZ1"/>
</dbReference>
<keyword evidence="3" id="KW-0295">Fungicide</keyword>
<keyword evidence="4" id="KW-0611">Plant defense</keyword>
<evidence type="ECO:0000256" key="3">
    <source>
        <dbReference type="ARBA" id="ARBA00022577"/>
    </source>
</evidence>
<keyword evidence="6" id="KW-0732">Signal</keyword>
<evidence type="ECO:0000256" key="6">
    <source>
        <dbReference type="SAM" id="SignalP"/>
    </source>
</evidence>
<gene>
    <name evidence="8" type="ORF">BRAA05T22605Z</name>
    <name evidence="7" type="ORF">BRAPAZ1V2_A05P44220.2</name>
</gene>
<evidence type="ECO:0008006" key="9">
    <source>
        <dbReference type="Google" id="ProtNLM"/>
    </source>
</evidence>
<evidence type="ECO:0000313" key="8">
    <source>
        <dbReference type="EMBL" id="VDC72891.1"/>
    </source>
</evidence>
<dbReference type="InterPro" id="IPR010851">
    <property type="entry name" value="DEFL"/>
</dbReference>
<comment type="similarity">
    <text evidence="1">Belongs to the DEFL family.</text>
</comment>
<evidence type="ECO:0000256" key="1">
    <source>
        <dbReference type="ARBA" id="ARBA00006722"/>
    </source>
</evidence>
<evidence type="ECO:0000256" key="4">
    <source>
        <dbReference type="ARBA" id="ARBA00022821"/>
    </source>
</evidence>
<evidence type="ECO:0000313" key="7">
    <source>
        <dbReference type="EMBL" id="CAG7877901.1"/>
    </source>
</evidence>
<dbReference type="PANTHER" id="PTHR33830">
    <property type="entry name" value="DEFENSIN-LIKE PROTEIN 184-RELATED"/>
    <property type="match status" value="1"/>
</dbReference>
<evidence type="ECO:0000256" key="5">
    <source>
        <dbReference type="ARBA" id="ARBA00023157"/>
    </source>
</evidence>
<proteinExistence type="inferred from homology"/>
<dbReference type="Pfam" id="PF07333">
    <property type="entry name" value="SLR1-BP"/>
    <property type="match status" value="1"/>
</dbReference>